<gene>
    <name evidence="3" type="ORF">PITCH_A1050023</name>
</gene>
<dbReference type="InterPro" id="IPR027417">
    <property type="entry name" value="P-loop_NTPase"/>
</dbReference>
<dbReference type="Pfam" id="PF13635">
    <property type="entry name" value="DUF4143"/>
    <property type="match status" value="1"/>
</dbReference>
<dbReference type="Pfam" id="PF13173">
    <property type="entry name" value="AAA_14"/>
    <property type="match status" value="1"/>
</dbReference>
<accession>A0A445MQT7</accession>
<dbReference type="AlphaFoldDB" id="A0A445MQT7"/>
<dbReference type="InterPro" id="IPR025420">
    <property type="entry name" value="DUF4143"/>
</dbReference>
<proteinExistence type="predicted"/>
<evidence type="ECO:0008006" key="4">
    <source>
        <dbReference type="Google" id="ProtNLM"/>
    </source>
</evidence>
<organism evidence="3">
    <name type="scientific">uncultured Desulfobacterium sp</name>
    <dbReference type="NCBI Taxonomy" id="201089"/>
    <lineage>
        <taxon>Bacteria</taxon>
        <taxon>Pseudomonadati</taxon>
        <taxon>Thermodesulfobacteriota</taxon>
        <taxon>Desulfobacteria</taxon>
        <taxon>Desulfobacterales</taxon>
        <taxon>Desulfobacteriaceae</taxon>
        <taxon>Desulfobacterium</taxon>
        <taxon>environmental samples</taxon>
    </lineage>
</organism>
<reference evidence="3" key="1">
    <citation type="submission" date="2018-01" db="EMBL/GenBank/DDBJ databases">
        <authorList>
            <person name="Regsiter A."/>
            <person name="William W."/>
        </authorList>
    </citation>
    <scope>NUCLEOTIDE SEQUENCE</scope>
    <source>
        <strain evidence="3">TRIP AH-1</strain>
    </source>
</reference>
<evidence type="ECO:0000259" key="2">
    <source>
        <dbReference type="Pfam" id="PF13635"/>
    </source>
</evidence>
<evidence type="ECO:0000313" key="3">
    <source>
        <dbReference type="EMBL" id="SPD71823.1"/>
    </source>
</evidence>
<feature type="domain" description="DUF4143" evidence="2">
    <location>
        <begin position="175"/>
        <end position="327"/>
    </location>
</feature>
<dbReference type="PANTHER" id="PTHR43566">
    <property type="entry name" value="CONSERVED PROTEIN"/>
    <property type="match status" value="1"/>
</dbReference>
<feature type="domain" description="AAA" evidence="1">
    <location>
        <begin position="15"/>
        <end position="137"/>
    </location>
</feature>
<dbReference type="SUPFAM" id="SSF52540">
    <property type="entry name" value="P-loop containing nucleoside triphosphate hydrolases"/>
    <property type="match status" value="1"/>
</dbReference>
<sequence length="360" mass="40958">MYQRIQKLNLSSGETCFLWGPRQTGKSTLLKSLFPGAMRYDLLLSTEFQNLLRQPNIIREQCLAAGLSGDSQKEPIIIDEIQKIPALLDEVHWLIENKGIRFILCGSSARKLKRGHANLLGGRAVRYELFPLTYPEIPGFSLIKALNSGLIPRHYNSPTPERLIQSYVGDYLKEEIVAEALTRNIPAFSRFLEVAALSNGQIVSYNNIARECGVSSPTVKEYFQILEDTLIGRSLTAFQKRKKRRLITSPKFYFFDLSPVISLTSRGRVEPGSELFGRAFEHFIWMEITAHASYSEQFYPISFWRTSSGFKVDFVLGDHEVAIEVKSAEVAKVVSIFLCEIHHGQFLKERKILCDFSYGF</sequence>
<name>A0A445MQT7_9BACT</name>
<evidence type="ECO:0000259" key="1">
    <source>
        <dbReference type="Pfam" id="PF13173"/>
    </source>
</evidence>
<dbReference type="EMBL" id="OJIN01000008">
    <property type="protein sequence ID" value="SPD71823.1"/>
    <property type="molecule type" value="Genomic_DNA"/>
</dbReference>
<dbReference type="InterPro" id="IPR041682">
    <property type="entry name" value="AAA_14"/>
</dbReference>
<protein>
    <recommendedName>
        <fullName evidence="4">AAA+ ATPase domain-containing protein</fullName>
    </recommendedName>
</protein>
<dbReference type="PANTHER" id="PTHR43566:SF2">
    <property type="entry name" value="DUF4143 DOMAIN-CONTAINING PROTEIN"/>
    <property type="match status" value="1"/>
</dbReference>